<proteinExistence type="predicted"/>
<gene>
    <name evidence="1" type="ORF">JAZ07_00805</name>
</gene>
<reference evidence="1" key="1">
    <citation type="journal article" date="2021" name="Proc. Natl. Acad. Sci. U.S.A.">
        <title>Global biogeography of chemosynthetic symbionts reveals both localized and globally distributed symbiont groups. .</title>
        <authorList>
            <person name="Osvatic J.T."/>
            <person name="Wilkins L.G.E."/>
            <person name="Leibrecht L."/>
            <person name="Leray M."/>
            <person name="Zauner S."/>
            <person name="Polzin J."/>
            <person name="Camacho Y."/>
            <person name="Gros O."/>
            <person name="van Gils J.A."/>
            <person name="Eisen J.A."/>
            <person name="Petersen J.M."/>
            <person name="Yuen B."/>
        </authorList>
    </citation>
    <scope>NUCLEOTIDE SEQUENCE</scope>
    <source>
        <strain evidence="1">MAGclacostrist064TRANS</strain>
    </source>
</reference>
<comment type="caution">
    <text evidence="1">The sequence shown here is derived from an EMBL/GenBank/DDBJ whole genome shotgun (WGS) entry which is preliminary data.</text>
</comment>
<dbReference type="EMBL" id="JAEPCM010000016">
    <property type="protein sequence ID" value="MCG7944865.1"/>
    <property type="molecule type" value="Genomic_DNA"/>
</dbReference>
<evidence type="ECO:0000313" key="2">
    <source>
        <dbReference type="Proteomes" id="UP000886667"/>
    </source>
</evidence>
<organism evidence="1 2">
    <name type="scientific">Candidatus Thiodiazotropha taylori</name>
    <dbReference type="NCBI Taxonomy" id="2792791"/>
    <lineage>
        <taxon>Bacteria</taxon>
        <taxon>Pseudomonadati</taxon>
        <taxon>Pseudomonadota</taxon>
        <taxon>Gammaproteobacteria</taxon>
        <taxon>Chromatiales</taxon>
        <taxon>Sedimenticolaceae</taxon>
        <taxon>Candidatus Thiodiazotropha</taxon>
    </lineage>
</organism>
<evidence type="ECO:0000313" key="1">
    <source>
        <dbReference type="EMBL" id="MCG7944865.1"/>
    </source>
</evidence>
<dbReference type="AlphaFoldDB" id="A0A9E4KA84"/>
<sequence>MADTPASLLQDIKDKLQTSAEEQSKADQKMLETFTESLEAISKSIGIVEDNTDPKQEEEVQVKSFQRFFGIDFKEKFTETLGAIPNMLEGLAGKASSKLTDARDSVVGGLATLGKFVAAFIGIQAGLQGFEKATKWFGENADFGDKIASAMANVVATFTGMDETQTIALATSISTFIDSVSTVASKIAATAKVITDWVLTGSLDGDALVTSFKDLANTMWEYKGTILGVALMVAPGSTIRLATTAIKLAFSAMSLGLSGLSSLAATLSTPVLAATLVAGAIINTLHAFGEAIDAFKEKWAESGSFMESLGEAWRVFISEFIGWPIKLGLGLVNWVRGLLGFDEIWGDWDPAVTIKGWLDNISGWFNAKMTWLGTKWEAIKEGANSVWQGLVTPISDFIDGVKATFAVWSAELQLAWLETKLLAVGIWSGIANKIGEVVSWIYNPETGEVFGIDFMAILDSVKAKVAGIPDRIAGAFSNILGGVEDMFYGFVNKIIDKINNIPGVEIKKVKSGRARDNYDYSKHQGDTAVMTQGVAPEGALSADKLAGAGWYQSQEDIRRIQEKMLANEEMKEKLIREQIARVNQSTINSVVTTNTTLQSGQAFRTLTVIDP</sequence>
<dbReference type="Proteomes" id="UP000886667">
    <property type="component" value="Unassembled WGS sequence"/>
</dbReference>
<protein>
    <submittedName>
        <fullName evidence="1">Uncharacterized protein</fullName>
    </submittedName>
</protein>
<name>A0A9E4KA84_9GAMM</name>
<accession>A0A9E4KA84</accession>